<evidence type="ECO:0000256" key="8">
    <source>
        <dbReference type="SAM" id="Phobius"/>
    </source>
</evidence>
<gene>
    <name evidence="10" type="ORF">R1sor_007029</name>
</gene>
<evidence type="ECO:0000313" key="11">
    <source>
        <dbReference type="Proteomes" id="UP001633002"/>
    </source>
</evidence>
<keyword evidence="5 8" id="KW-1133">Transmembrane helix</keyword>
<comment type="caution">
    <text evidence="10">The sequence shown here is derived from an EMBL/GenBank/DDBJ whole genome shotgun (WGS) entry which is preliminary data.</text>
</comment>
<dbReference type="Pfam" id="PF03094">
    <property type="entry name" value="Mlo"/>
    <property type="match status" value="1"/>
</dbReference>
<evidence type="ECO:0000256" key="4">
    <source>
        <dbReference type="ARBA" id="ARBA00022821"/>
    </source>
</evidence>
<sequence>MTAGLLLSAVWYLRNTSGLTSLFVWDSSRITIPGASSTFTFTWFVVWKTNSEGSLESDCMAMGFVVYMLFNVIGTNFSFWVCFLPVAMVVGEKLQHIITTLALESAMATNLRTAIKPRDELFWFLNPRLLLKLIHFDVFQNAFELATFLWTSGSSDSAHASWLTRRTILSTGSEYKHSIFQDNVKEKLNVWRKDAKKKANQHP</sequence>
<dbReference type="GO" id="GO:0006952">
    <property type="term" value="P:defense response"/>
    <property type="evidence" value="ECO:0007669"/>
    <property type="project" value="UniProtKB-KW"/>
</dbReference>
<reference evidence="10 11" key="1">
    <citation type="submission" date="2024-09" db="EMBL/GenBank/DDBJ databases">
        <title>Chromosome-scale assembly of Riccia sorocarpa.</title>
        <authorList>
            <person name="Paukszto L."/>
        </authorList>
    </citation>
    <scope>NUCLEOTIDE SEQUENCE [LARGE SCALE GENOMIC DNA]</scope>
    <source>
        <strain evidence="10">LP-2024</strain>
        <tissue evidence="10">Aerial parts of the thallus</tissue>
    </source>
</reference>
<dbReference type="PANTHER" id="PTHR31942:SF77">
    <property type="entry name" value="MLO-LIKE PROTEIN 14"/>
    <property type="match status" value="1"/>
</dbReference>
<evidence type="ECO:0000256" key="6">
    <source>
        <dbReference type="ARBA" id="ARBA00023136"/>
    </source>
</evidence>
<accession>A0ABD3HP63</accession>
<feature type="signal peptide" evidence="9">
    <location>
        <begin position="1"/>
        <end position="18"/>
    </location>
</feature>
<evidence type="ECO:0000256" key="9">
    <source>
        <dbReference type="SAM" id="SignalP"/>
    </source>
</evidence>
<organism evidence="10 11">
    <name type="scientific">Riccia sorocarpa</name>
    <dbReference type="NCBI Taxonomy" id="122646"/>
    <lineage>
        <taxon>Eukaryota</taxon>
        <taxon>Viridiplantae</taxon>
        <taxon>Streptophyta</taxon>
        <taxon>Embryophyta</taxon>
        <taxon>Marchantiophyta</taxon>
        <taxon>Marchantiopsida</taxon>
        <taxon>Marchantiidae</taxon>
        <taxon>Marchantiales</taxon>
        <taxon>Ricciaceae</taxon>
        <taxon>Riccia</taxon>
    </lineage>
</organism>
<keyword evidence="9" id="KW-0732">Signal</keyword>
<keyword evidence="7" id="KW-0568">Pathogenesis-related protein</keyword>
<keyword evidence="4" id="KW-0611">Plant defense</keyword>
<feature type="transmembrane region" description="Helical" evidence="8">
    <location>
        <begin position="59"/>
        <end position="81"/>
    </location>
</feature>
<dbReference type="EMBL" id="JBJQOH010000003">
    <property type="protein sequence ID" value="KAL3693378.1"/>
    <property type="molecule type" value="Genomic_DNA"/>
</dbReference>
<evidence type="ECO:0000256" key="3">
    <source>
        <dbReference type="ARBA" id="ARBA00022692"/>
    </source>
</evidence>
<dbReference type="InterPro" id="IPR004326">
    <property type="entry name" value="Mlo"/>
</dbReference>
<comment type="subcellular location">
    <subcellularLocation>
        <location evidence="1">Membrane</location>
        <topology evidence="1">Multi-pass membrane protein</topology>
    </subcellularLocation>
</comment>
<dbReference type="GO" id="GO:0016020">
    <property type="term" value="C:membrane"/>
    <property type="evidence" value="ECO:0007669"/>
    <property type="project" value="UniProtKB-SubCell"/>
</dbReference>
<keyword evidence="11" id="KW-1185">Reference proteome</keyword>
<dbReference type="PANTHER" id="PTHR31942">
    <property type="entry name" value="MLO-LIKE PROTEIN 1"/>
    <property type="match status" value="1"/>
</dbReference>
<name>A0ABD3HP63_9MARC</name>
<proteinExistence type="inferred from homology"/>
<protein>
    <submittedName>
        <fullName evidence="10">Uncharacterized protein</fullName>
    </submittedName>
</protein>
<evidence type="ECO:0000256" key="2">
    <source>
        <dbReference type="ARBA" id="ARBA00006574"/>
    </source>
</evidence>
<evidence type="ECO:0000256" key="5">
    <source>
        <dbReference type="ARBA" id="ARBA00022989"/>
    </source>
</evidence>
<evidence type="ECO:0000256" key="7">
    <source>
        <dbReference type="ARBA" id="ARBA00023265"/>
    </source>
</evidence>
<evidence type="ECO:0000256" key="1">
    <source>
        <dbReference type="ARBA" id="ARBA00004141"/>
    </source>
</evidence>
<comment type="similarity">
    <text evidence="2">Belongs to the MLO family.</text>
</comment>
<dbReference type="Proteomes" id="UP001633002">
    <property type="component" value="Unassembled WGS sequence"/>
</dbReference>
<evidence type="ECO:0000313" key="10">
    <source>
        <dbReference type="EMBL" id="KAL3693378.1"/>
    </source>
</evidence>
<dbReference type="AlphaFoldDB" id="A0ABD3HP63"/>
<feature type="transmembrane region" description="Helical" evidence="8">
    <location>
        <begin position="28"/>
        <end position="47"/>
    </location>
</feature>
<feature type="chain" id="PRO_5044890212" evidence="9">
    <location>
        <begin position="19"/>
        <end position="203"/>
    </location>
</feature>
<keyword evidence="6 8" id="KW-0472">Membrane</keyword>
<keyword evidence="3 8" id="KW-0812">Transmembrane</keyword>